<evidence type="ECO:0000313" key="3">
    <source>
        <dbReference type="EMBL" id="XDG24322.1"/>
    </source>
</evidence>
<evidence type="ECO:0000313" key="10">
    <source>
        <dbReference type="EMBL" id="XDG24387.1"/>
    </source>
</evidence>
<evidence type="ECO:0000256" key="1">
    <source>
        <dbReference type="SAM" id="Phobius"/>
    </source>
</evidence>
<name>A0AB39AF62_9GAMC</name>
<dbReference type="EMBL" id="PP845462">
    <property type="protein sequence ID" value="XDG24378.1"/>
    <property type="molecule type" value="Genomic_RNA"/>
</dbReference>
<keyword evidence="1" id="KW-1133">Transmembrane helix</keyword>
<evidence type="ECO:0000313" key="6">
    <source>
        <dbReference type="EMBL" id="XDG24349.1"/>
    </source>
</evidence>
<evidence type="ECO:0000313" key="9">
    <source>
        <dbReference type="EMBL" id="XDG24378.1"/>
    </source>
</evidence>
<keyword evidence="1" id="KW-0812">Transmembrane</keyword>
<evidence type="ECO:0000313" key="4">
    <source>
        <dbReference type="EMBL" id="XDG24331.1"/>
    </source>
</evidence>
<dbReference type="EMBL" id="PP845460">
    <property type="protein sequence ID" value="XDG24359.1"/>
    <property type="molecule type" value="Genomic_RNA"/>
</dbReference>
<dbReference type="EMBL" id="PP845457">
    <property type="protein sequence ID" value="XDG24331.1"/>
    <property type="molecule type" value="Genomic_RNA"/>
</dbReference>
<proteinExistence type="predicted"/>
<dbReference type="EMBL" id="PP845464">
    <property type="protein sequence ID" value="XDG24396.1"/>
    <property type="molecule type" value="Genomic_RNA"/>
</dbReference>
<accession>A0AB39AF62</accession>
<evidence type="ECO:0000313" key="5">
    <source>
        <dbReference type="EMBL" id="XDG24340.1"/>
    </source>
</evidence>
<evidence type="ECO:0000313" key="11">
    <source>
        <dbReference type="EMBL" id="XDG24396.1"/>
    </source>
</evidence>
<evidence type="ECO:0008006" key="12">
    <source>
        <dbReference type="Google" id="ProtNLM"/>
    </source>
</evidence>
<protein>
    <recommendedName>
        <fullName evidence="12">Envelope protein</fullName>
    </recommendedName>
</protein>
<reference evidence="6" key="1">
    <citation type="submission" date="2024-05" db="EMBL/GenBank/DDBJ databases">
        <title>Avian Migration-Mediated Cross-Species Transmission and Recombination Shaping the Diversity of Gammacoronaviruses and Deltacoronaviruses.</title>
        <authorList>
            <person name="Han Y."/>
            <person name="Xu P."/>
            <person name="Xu Y."/>
            <person name="Wang Y."/>
            <person name="Hu J."/>
            <person name="Ma M."/>
            <person name="Li Z."/>
            <person name="Bo S."/>
            <person name="Zhao C."/>
            <person name="Ji L."/>
            <person name="Yuan Y."/>
            <person name="Zhao W."/>
            <person name="Wang J."/>
            <person name="Jin Q."/>
            <person name="Wu Z."/>
            <person name="He G."/>
        </authorList>
    </citation>
    <scope>NUCLEOTIDE SEQUENCE</scope>
    <source>
        <strain evidence="2">AvCt-GammaCoV/SH22-SH237</strain>
        <strain evidence="7">AvCt-GammaCoV/SH22-SH238</strain>
        <strain evidence="6">AvCt-GammaCoV/SH22-SH239</strain>
        <strain evidence="10">AvCt-GammaCoV/SH22-SH240</strain>
        <strain evidence="8">AvCt-GammaCoV/SH22-SH241</strain>
        <strain evidence="11">AvCt-GammaCoV/SH22-SH242</strain>
        <strain evidence="3">AvCt-GammaCoV/SH22-SH244</strain>
        <strain evidence="5">AvCt-GammaCoV/SH22-SH245</strain>
        <strain evidence="4">AvCt-GammaCoV/SH22-SH247</strain>
        <strain evidence="9">AvCt-GammaCoV/SH22-SH248</strain>
    </source>
</reference>
<evidence type="ECO:0000313" key="7">
    <source>
        <dbReference type="EMBL" id="XDG24359.1"/>
    </source>
</evidence>
<feature type="transmembrane region" description="Helical" evidence="1">
    <location>
        <begin position="15"/>
        <end position="36"/>
    </location>
</feature>
<sequence length="56" mass="6543">MWFLEGGVTANDWAVAYSMCFCWFCPIIDVVFYLLLVSYLECNGFLVNNYRLWTSG</sequence>
<keyword evidence="1" id="KW-0472">Membrane</keyword>
<dbReference type="EMBL" id="PP845458">
    <property type="protein sequence ID" value="XDG24340.1"/>
    <property type="molecule type" value="Genomic_RNA"/>
</dbReference>
<evidence type="ECO:0000313" key="2">
    <source>
        <dbReference type="EMBL" id="XDG24313.1"/>
    </source>
</evidence>
<dbReference type="EMBL" id="PP845463">
    <property type="protein sequence ID" value="XDG24387.1"/>
    <property type="molecule type" value="Genomic_RNA"/>
</dbReference>
<organism evidence="6">
    <name type="scientific">Bird gammacoronavirus CalidrisCN24</name>
    <dbReference type="NCBI Taxonomy" id="3237964"/>
    <lineage>
        <taxon>Viruses</taxon>
        <taxon>Riboviria</taxon>
        <taxon>Orthornavirae</taxon>
        <taxon>Pisuviricota</taxon>
        <taxon>Pisoniviricetes</taxon>
        <taxon>Nidovirales</taxon>
        <taxon>Cornidovirineae</taxon>
        <taxon>Coronaviridae</taxon>
        <taxon>Orthocoronavirinae</taxon>
        <taxon>Gammacoronavirus</taxon>
    </lineage>
</organism>
<dbReference type="EMBL" id="PP845455">
    <property type="protein sequence ID" value="XDG24313.1"/>
    <property type="molecule type" value="Genomic_RNA"/>
</dbReference>
<evidence type="ECO:0000313" key="8">
    <source>
        <dbReference type="EMBL" id="XDG24369.1"/>
    </source>
</evidence>
<dbReference type="EMBL" id="PP845461">
    <property type="protein sequence ID" value="XDG24369.1"/>
    <property type="molecule type" value="Genomic_RNA"/>
</dbReference>
<dbReference type="EMBL" id="PP845456">
    <property type="protein sequence ID" value="XDG24322.1"/>
    <property type="molecule type" value="Genomic_RNA"/>
</dbReference>
<dbReference type="EMBL" id="PP845459">
    <property type="protein sequence ID" value="XDG24349.1"/>
    <property type="molecule type" value="Genomic_RNA"/>
</dbReference>